<dbReference type="Proteomes" id="UP001519460">
    <property type="component" value="Unassembled WGS sequence"/>
</dbReference>
<dbReference type="EMBL" id="JACVVK020000348">
    <property type="protein sequence ID" value="KAK7477504.1"/>
    <property type="molecule type" value="Genomic_DNA"/>
</dbReference>
<sequence length="86" mass="9601">TTCSGSSFASHTAGGCGIERRHSAREIDGARVVTPLRDFIFSDALRLVIGHSAFHLRLYSEKDVTESPKHEGFHQALSYRNVHLEY</sequence>
<dbReference type="AlphaFoldDB" id="A0ABD0JS97"/>
<reference evidence="1 2" key="1">
    <citation type="journal article" date="2023" name="Sci. Data">
        <title>Genome assembly of the Korean intertidal mud-creeper Batillaria attramentaria.</title>
        <authorList>
            <person name="Patra A.K."/>
            <person name="Ho P.T."/>
            <person name="Jun S."/>
            <person name="Lee S.J."/>
            <person name="Kim Y."/>
            <person name="Won Y.J."/>
        </authorList>
    </citation>
    <scope>NUCLEOTIDE SEQUENCE [LARGE SCALE GENOMIC DNA]</scope>
    <source>
        <strain evidence="1">Wonlab-2016</strain>
    </source>
</reference>
<evidence type="ECO:0000313" key="2">
    <source>
        <dbReference type="Proteomes" id="UP001519460"/>
    </source>
</evidence>
<accession>A0ABD0JS97</accession>
<evidence type="ECO:0000313" key="1">
    <source>
        <dbReference type="EMBL" id="KAK7477504.1"/>
    </source>
</evidence>
<comment type="caution">
    <text evidence="1">The sequence shown here is derived from an EMBL/GenBank/DDBJ whole genome shotgun (WGS) entry which is preliminary data.</text>
</comment>
<gene>
    <name evidence="1" type="ORF">BaRGS_00031268</name>
</gene>
<protein>
    <submittedName>
        <fullName evidence="1">Uncharacterized protein</fullName>
    </submittedName>
</protein>
<name>A0ABD0JS97_9CAEN</name>
<keyword evidence="2" id="KW-1185">Reference proteome</keyword>
<proteinExistence type="predicted"/>
<feature type="non-terminal residue" evidence="1">
    <location>
        <position position="1"/>
    </location>
</feature>
<organism evidence="1 2">
    <name type="scientific">Batillaria attramentaria</name>
    <dbReference type="NCBI Taxonomy" id="370345"/>
    <lineage>
        <taxon>Eukaryota</taxon>
        <taxon>Metazoa</taxon>
        <taxon>Spiralia</taxon>
        <taxon>Lophotrochozoa</taxon>
        <taxon>Mollusca</taxon>
        <taxon>Gastropoda</taxon>
        <taxon>Caenogastropoda</taxon>
        <taxon>Sorbeoconcha</taxon>
        <taxon>Cerithioidea</taxon>
        <taxon>Batillariidae</taxon>
        <taxon>Batillaria</taxon>
    </lineage>
</organism>